<dbReference type="InterPro" id="IPR036388">
    <property type="entry name" value="WH-like_DNA-bd_sf"/>
</dbReference>
<name>A0A2U1LB42_ARTAN</name>
<reference evidence="1 2" key="1">
    <citation type="journal article" date="2018" name="Mol. Plant">
        <title>The genome of Artemisia annua provides insight into the evolution of Asteraceae family and artemisinin biosynthesis.</title>
        <authorList>
            <person name="Shen Q."/>
            <person name="Zhang L."/>
            <person name="Liao Z."/>
            <person name="Wang S."/>
            <person name="Yan T."/>
            <person name="Shi P."/>
            <person name="Liu M."/>
            <person name="Fu X."/>
            <person name="Pan Q."/>
            <person name="Wang Y."/>
            <person name="Lv Z."/>
            <person name="Lu X."/>
            <person name="Zhang F."/>
            <person name="Jiang W."/>
            <person name="Ma Y."/>
            <person name="Chen M."/>
            <person name="Hao X."/>
            <person name="Li L."/>
            <person name="Tang Y."/>
            <person name="Lv G."/>
            <person name="Zhou Y."/>
            <person name="Sun X."/>
            <person name="Brodelius P.E."/>
            <person name="Rose J.K.C."/>
            <person name="Tang K."/>
        </authorList>
    </citation>
    <scope>NUCLEOTIDE SEQUENCE [LARGE SCALE GENOMIC DNA]</scope>
    <source>
        <strain evidence="2">cv. Huhao1</strain>
        <tissue evidence="1">Leaf</tissue>
    </source>
</reference>
<evidence type="ECO:0000313" key="1">
    <source>
        <dbReference type="EMBL" id="PWA46219.1"/>
    </source>
</evidence>
<protein>
    <submittedName>
        <fullName evidence="1">Transcriptional adapter ADA2</fullName>
    </submittedName>
</protein>
<dbReference type="FunFam" id="1.10.10.10:FF:000087">
    <property type="entry name" value="Transcriptional adapter 2"/>
    <property type="match status" value="1"/>
</dbReference>
<organism evidence="1 2">
    <name type="scientific">Artemisia annua</name>
    <name type="common">Sweet wormwood</name>
    <dbReference type="NCBI Taxonomy" id="35608"/>
    <lineage>
        <taxon>Eukaryota</taxon>
        <taxon>Viridiplantae</taxon>
        <taxon>Streptophyta</taxon>
        <taxon>Embryophyta</taxon>
        <taxon>Tracheophyta</taxon>
        <taxon>Spermatophyta</taxon>
        <taxon>Magnoliopsida</taxon>
        <taxon>eudicotyledons</taxon>
        <taxon>Gunneridae</taxon>
        <taxon>Pentapetalae</taxon>
        <taxon>asterids</taxon>
        <taxon>campanulids</taxon>
        <taxon>Asterales</taxon>
        <taxon>Asteraceae</taxon>
        <taxon>Asteroideae</taxon>
        <taxon>Anthemideae</taxon>
        <taxon>Artemisiinae</taxon>
        <taxon>Artemisia</taxon>
    </lineage>
</organism>
<dbReference type="Gene3D" id="1.10.10.10">
    <property type="entry name" value="Winged helix-like DNA-binding domain superfamily/Winged helix DNA-binding domain"/>
    <property type="match status" value="1"/>
</dbReference>
<dbReference type="EMBL" id="PKPP01010390">
    <property type="protein sequence ID" value="PWA46219.1"/>
    <property type="molecule type" value="Genomic_DNA"/>
</dbReference>
<sequence length="91" mass="10326">MWKKLKTLLLFNIDNPFFAARSTPGGLAINNLDEWDVNGHLGADLLSEAEKRLCTEIKVLPAHYLNMLEKLSIEVLNGHIAQKSDAHRIFR</sequence>
<gene>
    <name evidence="1" type="ORF">CTI12_AA510720</name>
</gene>
<dbReference type="OrthoDB" id="270417at2759"/>
<dbReference type="SUPFAM" id="SSF46689">
    <property type="entry name" value="Homeodomain-like"/>
    <property type="match status" value="1"/>
</dbReference>
<dbReference type="AlphaFoldDB" id="A0A2U1LB42"/>
<keyword evidence="2" id="KW-1185">Reference proteome</keyword>
<dbReference type="STRING" id="35608.A0A2U1LB42"/>
<accession>A0A2U1LB42</accession>
<dbReference type="Proteomes" id="UP000245207">
    <property type="component" value="Unassembled WGS sequence"/>
</dbReference>
<proteinExistence type="predicted"/>
<dbReference type="InterPro" id="IPR009057">
    <property type="entry name" value="Homeodomain-like_sf"/>
</dbReference>
<comment type="caution">
    <text evidence="1">The sequence shown here is derived from an EMBL/GenBank/DDBJ whole genome shotgun (WGS) entry which is preliminary data.</text>
</comment>
<evidence type="ECO:0000313" key="2">
    <source>
        <dbReference type="Proteomes" id="UP000245207"/>
    </source>
</evidence>